<comment type="caution">
    <text evidence="3">The sequence shown here is derived from an EMBL/GenBank/DDBJ whole genome shotgun (WGS) entry which is preliminary data.</text>
</comment>
<dbReference type="OrthoDB" id="8771597at2"/>
<feature type="compositionally biased region" description="Low complexity" evidence="1">
    <location>
        <begin position="32"/>
        <end position="75"/>
    </location>
</feature>
<evidence type="ECO:0000313" key="3">
    <source>
        <dbReference type="EMBL" id="EDM79729.1"/>
    </source>
</evidence>
<feature type="region of interest" description="Disordered" evidence="1">
    <location>
        <begin position="21"/>
        <end position="75"/>
    </location>
</feature>
<gene>
    <name evidence="3" type="ORF">PPSIR1_16745</name>
</gene>
<evidence type="ECO:0008006" key="5">
    <source>
        <dbReference type="Google" id="ProtNLM"/>
    </source>
</evidence>
<keyword evidence="4" id="KW-1185">Reference proteome</keyword>
<sequence length="385" mass="40586">MPTPARTLALSLSLLPCVACPASSGDDDDTSDTGASSDEVGSSDSESADESSASADSTTEAETTEGSSGETTGGELPACAGYFPAGAVWCEDVSDAPTHPNSATVVAWLEQAGWGNDDNFQIDFSIEVLEADADTPRRSFEATGDFYTPDCDWVEVPVPEGGAIEGEEGYACTSDGDCHLIVAARDENLLYEMWRANIVDDVFYGGCLAVWDMGVVYDDEGRGQGCTSADAAGFPIAPLLFTADEVAAGSIDHAIRFILPNAHIRNLIYSPPATHSTNATSGPIEAPPYGVHLRLRPDFPVDDLPSEGAKVVAAALQTHGMFLADGGQIALTAQSDRFSANTWDGLLAPQDLVSLRPMDFEVIDHGELLDWGEQSCEREPLGTPP</sequence>
<feature type="chain" id="PRO_5002697094" description="Phosphodiester glycosidase domain-containing protein" evidence="2">
    <location>
        <begin position="25"/>
        <end position="385"/>
    </location>
</feature>
<protein>
    <recommendedName>
        <fullName evidence="5">Phosphodiester glycosidase domain-containing protein</fullName>
    </recommendedName>
</protein>
<dbReference type="Proteomes" id="UP000005801">
    <property type="component" value="Unassembled WGS sequence"/>
</dbReference>
<dbReference type="STRING" id="391625.PPSIR1_16745"/>
<reference evidence="3 4" key="1">
    <citation type="submission" date="2007-06" db="EMBL/GenBank/DDBJ databases">
        <authorList>
            <person name="Shimkets L."/>
            <person name="Ferriera S."/>
            <person name="Johnson J."/>
            <person name="Kravitz S."/>
            <person name="Beeson K."/>
            <person name="Sutton G."/>
            <person name="Rogers Y.-H."/>
            <person name="Friedman R."/>
            <person name="Frazier M."/>
            <person name="Venter J.C."/>
        </authorList>
    </citation>
    <scope>NUCLEOTIDE SEQUENCE [LARGE SCALE GENOMIC DNA]</scope>
    <source>
        <strain evidence="3 4">SIR-1</strain>
    </source>
</reference>
<keyword evidence="2" id="KW-0732">Signal</keyword>
<dbReference type="eggNOG" id="ENOG502Z7NX">
    <property type="taxonomic scope" value="Bacteria"/>
</dbReference>
<dbReference type="AlphaFoldDB" id="A6G3A4"/>
<evidence type="ECO:0000313" key="4">
    <source>
        <dbReference type="Proteomes" id="UP000005801"/>
    </source>
</evidence>
<dbReference type="RefSeq" id="WP_006971203.1">
    <property type="nucleotide sequence ID" value="NZ_ABCS01000017.1"/>
</dbReference>
<evidence type="ECO:0000256" key="1">
    <source>
        <dbReference type="SAM" id="MobiDB-lite"/>
    </source>
</evidence>
<proteinExistence type="predicted"/>
<evidence type="ECO:0000256" key="2">
    <source>
        <dbReference type="SAM" id="SignalP"/>
    </source>
</evidence>
<feature type="signal peptide" evidence="2">
    <location>
        <begin position="1"/>
        <end position="24"/>
    </location>
</feature>
<name>A6G3A4_9BACT</name>
<accession>A6G3A4</accession>
<organism evidence="3 4">
    <name type="scientific">Plesiocystis pacifica SIR-1</name>
    <dbReference type="NCBI Taxonomy" id="391625"/>
    <lineage>
        <taxon>Bacteria</taxon>
        <taxon>Pseudomonadati</taxon>
        <taxon>Myxococcota</taxon>
        <taxon>Polyangia</taxon>
        <taxon>Nannocystales</taxon>
        <taxon>Nannocystaceae</taxon>
        <taxon>Plesiocystis</taxon>
    </lineage>
</organism>
<dbReference type="EMBL" id="ABCS01000017">
    <property type="protein sequence ID" value="EDM79729.1"/>
    <property type="molecule type" value="Genomic_DNA"/>
</dbReference>